<dbReference type="GO" id="GO:0016887">
    <property type="term" value="F:ATP hydrolysis activity"/>
    <property type="evidence" value="ECO:0007669"/>
    <property type="project" value="InterPro"/>
</dbReference>
<comment type="similarity">
    <text evidence="2">Belongs to the ABC transporter superfamily.</text>
</comment>
<dbReference type="GO" id="GO:0015421">
    <property type="term" value="F:ABC-type oligopeptide transporter activity"/>
    <property type="evidence" value="ECO:0007669"/>
    <property type="project" value="TreeGrafter"/>
</dbReference>
<evidence type="ECO:0000256" key="2">
    <source>
        <dbReference type="ARBA" id="ARBA00005417"/>
    </source>
</evidence>
<feature type="transmembrane region" description="Helical" evidence="9">
    <location>
        <begin position="198"/>
        <end position="215"/>
    </location>
</feature>
<dbReference type="InterPro" id="IPR011527">
    <property type="entry name" value="ABC1_TM_dom"/>
</dbReference>
<evidence type="ECO:0000259" key="11">
    <source>
        <dbReference type="PROSITE" id="PS50929"/>
    </source>
</evidence>
<protein>
    <submittedName>
        <fullName evidence="12">Putative ABC transporte</fullName>
    </submittedName>
</protein>
<dbReference type="InterPro" id="IPR027417">
    <property type="entry name" value="P-loop_NTPase"/>
</dbReference>
<organism evidence="12 13">
    <name type="scientific">Rhizobium leguminosarum</name>
    <dbReference type="NCBI Taxonomy" id="384"/>
    <lineage>
        <taxon>Bacteria</taxon>
        <taxon>Pseudomonadati</taxon>
        <taxon>Pseudomonadota</taxon>
        <taxon>Alphaproteobacteria</taxon>
        <taxon>Hyphomicrobiales</taxon>
        <taxon>Rhizobiaceae</taxon>
        <taxon>Rhizobium/Agrobacterium group</taxon>
        <taxon>Rhizobium</taxon>
    </lineage>
</organism>
<evidence type="ECO:0000256" key="1">
    <source>
        <dbReference type="ARBA" id="ARBA00004651"/>
    </source>
</evidence>
<dbReference type="GO" id="GO:0005886">
    <property type="term" value="C:plasma membrane"/>
    <property type="evidence" value="ECO:0007669"/>
    <property type="project" value="UniProtKB-SubCell"/>
</dbReference>
<dbReference type="FunFam" id="3.40.50.300:FF:000218">
    <property type="entry name" value="Multidrug ABC transporter ATP-binding protein"/>
    <property type="match status" value="1"/>
</dbReference>
<dbReference type="PROSITE" id="PS50893">
    <property type="entry name" value="ABC_TRANSPORTER_2"/>
    <property type="match status" value="1"/>
</dbReference>
<accession>A0A2K9Z3U9</accession>
<evidence type="ECO:0000256" key="7">
    <source>
        <dbReference type="ARBA" id="ARBA00023136"/>
    </source>
</evidence>
<comment type="function">
    <text evidence="8">Part of an ABC transporter complex. Transmembrane domains (TMD) form a pore in the inner membrane and the ATP-binding domain (NBD) is responsible for energy generation.</text>
</comment>
<feature type="transmembrane region" description="Helical" evidence="9">
    <location>
        <begin position="92"/>
        <end position="114"/>
    </location>
</feature>
<evidence type="ECO:0000256" key="6">
    <source>
        <dbReference type="ARBA" id="ARBA00022989"/>
    </source>
</evidence>
<evidence type="ECO:0000256" key="3">
    <source>
        <dbReference type="ARBA" id="ARBA00022692"/>
    </source>
</evidence>
<dbReference type="AlphaFoldDB" id="A0A2K9Z3U9"/>
<dbReference type="PANTHER" id="PTHR43394">
    <property type="entry name" value="ATP-DEPENDENT PERMEASE MDL1, MITOCHONDRIAL"/>
    <property type="match status" value="1"/>
</dbReference>
<dbReference type="PANTHER" id="PTHR43394:SF1">
    <property type="entry name" value="ATP-BINDING CASSETTE SUB-FAMILY B MEMBER 10, MITOCHONDRIAL"/>
    <property type="match status" value="1"/>
</dbReference>
<dbReference type="SUPFAM" id="SSF90123">
    <property type="entry name" value="ABC transporter transmembrane region"/>
    <property type="match status" value="1"/>
</dbReference>
<dbReference type="Pfam" id="PF00005">
    <property type="entry name" value="ABC_tran"/>
    <property type="match status" value="1"/>
</dbReference>
<gene>
    <name evidence="12" type="primary">ywjA</name>
    <name evidence="12" type="ORF">CUJ84_Chr002505</name>
</gene>
<keyword evidence="3 9" id="KW-0812">Transmembrane</keyword>
<dbReference type="Gene3D" id="3.40.50.300">
    <property type="entry name" value="P-loop containing nucleotide triphosphate hydrolases"/>
    <property type="match status" value="1"/>
</dbReference>
<dbReference type="GO" id="GO:0005524">
    <property type="term" value="F:ATP binding"/>
    <property type="evidence" value="ECO:0007669"/>
    <property type="project" value="UniProtKB-KW"/>
</dbReference>
<dbReference type="CDD" id="cd18549">
    <property type="entry name" value="ABC_6TM_YwjA_like"/>
    <property type="match status" value="1"/>
</dbReference>
<dbReference type="Proteomes" id="UP000238523">
    <property type="component" value="Chromosome"/>
</dbReference>
<dbReference type="Gene3D" id="1.20.1560.10">
    <property type="entry name" value="ABC transporter type 1, transmembrane domain"/>
    <property type="match status" value="1"/>
</dbReference>
<evidence type="ECO:0000313" key="12">
    <source>
        <dbReference type="EMBL" id="AUW42860.1"/>
    </source>
</evidence>
<dbReference type="Pfam" id="PF00664">
    <property type="entry name" value="ABC_membrane"/>
    <property type="match status" value="1"/>
</dbReference>
<keyword evidence="7 9" id="KW-0472">Membrane</keyword>
<dbReference type="PROSITE" id="PS50929">
    <property type="entry name" value="ABC_TM1F"/>
    <property type="match status" value="1"/>
</dbReference>
<dbReference type="InterPro" id="IPR003593">
    <property type="entry name" value="AAA+_ATPase"/>
</dbReference>
<keyword evidence="5" id="KW-0067">ATP-binding</keyword>
<dbReference type="InterPro" id="IPR017871">
    <property type="entry name" value="ABC_transporter-like_CS"/>
</dbReference>
<feature type="domain" description="ABC transmembrane type-1" evidence="11">
    <location>
        <begin position="56"/>
        <end position="339"/>
    </location>
</feature>
<dbReference type="RefSeq" id="WP_105006333.1">
    <property type="nucleotide sequence ID" value="NZ_CP025012.1"/>
</dbReference>
<evidence type="ECO:0000313" key="13">
    <source>
        <dbReference type="Proteomes" id="UP000238523"/>
    </source>
</evidence>
<dbReference type="InterPro" id="IPR039421">
    <property type="entry name" value="Type_1_exporter"/>
</dbReference>
<dbReference type="SMART" id="SM00382">
    <property type="entry name" value="AAA"/>
    <property type="match status" value="1"/>
</dbReference>
<dbReference type="InterPro" id="IPR036640">
    <property type="entry name" value="ABC1_TM_sf"/>
</dbReference>
<name>A0A2K9Z3U9_RHILE</name>
<comment type="subcellular location">
    <subcellularLocation>
        <location evidence="1">Cell membrane</location>
        <topology evidence="1">Multi-pass membrane protein</topology>
    </subcellularLocation>
</comment>
<evidence type="ECO:0000256" key="4">
    <source>
        <dbReference type="ARBA" id="ARBA00022741"/>
    </source>
</evidence>
<keyword evidence="6 9" id="KW-1133">Transmembrane helix</keyword>
<feature type="domain" description="ABC transporter" evidence="10">
    <location>
        <begin position="373"/>
        <end position="608"/>
    </location>
</feature>
<keyword evidence="4" id="KW-0547">Nucleotide-binding</keyword>
<proteinExistence type="inferred from homology"/>
<evidence type="ECO:0000256" key="8">
    <source>
        <dbReference type="ARBA" id="ARBA00024725"/>
    </source>
</evidence>
<dbReference type="PROSITE" id="PS00211">
    <property type="entry name" value="ABC_TRANSPORTER_1"/>
    <property type="match status" value="1"/>
</dbReference>
<evidence type="ECO:0000256" key="5">
    <source>
        <dbReference type="ARBA" id="ARBA00022840"/>
    </source>
</evidence>
<dbReference type="CDD" id="cd03251">
    <property type="entry name" value="ABCC_MsbA"/>
    <property type="match status" value="1"/>
</dbReference>
<dbReference type="SUPFAM" id="SSF52540">
    <property type="entry name" value="P-loop containing nucleoside triphosphate hydrolases"/>
    <property type="match status" value="1"/>
</dbReference>
<evidence type="ECO:0000256" key="9">
    <source>
        <dbReference type="SAM" id="Phobius"/>
    </source>
</evidence>
<dbReference type="EMBL" id="CP025012">
    <property type="protein sequence ID" value="AUW42860.1"/>
    <property type="molecule type" value="Genomic_DNA"/>
</dbReference>
<sequence length="612" mass="67778">MNIRFSRARKNSRRHNPFLKFFRDDANAADRERRRSRMRKFLSYYRPHLPLLLADLLCAILVAGTAVALPLCANIVTSRLLALPDAPQAFAHILAMGGVMLAVLAVQIVAIFFVDYRGHVMGARIEATVRQELFEHCQKLSFSFYDRQRTGQLMSRITNDSLWLGELFHHGPEDLSIAVLKYGGAMLVLFFIDPPLAALILLLTPVAVAYALYFNRRMNRALEASKRQIAAVNERVEDAFAGIRVVQSFANEALEKERFAEQNRRFLQSRAEGYRSEAWFSVGTETFAQFVTILVIIVGGLRILAAELTVPDMLTFLLCIAVLVDPVQRLANFVRLWQEGYTGFVRAMEILEIAPDITDRPAARPMPAPRGEISFSNVAFGYEADGPRVLEQLSLTIAPGEFVALVGPSGVGKSTLCALIPRFYDVEAGAIQIDGIDIRDVTLASLRRHVGVVQQDVYLFAGTVAENLRYGRPEASDAELEAAARAANAHDFIIALPHGYDTDIGQRGVKLSGGQRQRITIARAFLKNPEILIFDEATSALDNESERAVQQALLSLANGRTTLVIAHRLSTVRHADRILVLTADGIVEQGTHDELMAQDGVYANLHSVQASI</sequence>
<reference evidence="12 13" key="1">
    <citation type="submission" date="2017-11" db="EMBL/GenBank/DDBJ databases">
        <title>Complete genome of Rhizobium leguminosarum Norway, an ineffective micro-symbiont.</title>
        <authorList>
            <person name="Hoffrichter A."/>
            <person name="Liang J."/>
            <person name="Brachmann A."/>
            <person name="Marin M."/>
        </authorList>
    </citation>
    <scope>NUCLEOTIDE SEQUENCE [LARGE SCALE GENOMIC DNA]</scope>
    <source>
        <strain evidence="12 13">Norway</strain>
    </source>
</reference>
<evidence type="ECO:0000259" key="10">
    <source>
        <dbReference type="PROSITE" id="PS50893"/>
    </source>
</evidence>
<dbReference type="InterPro" id="IPR003439">
    <property type="entry name" value="ABC_transporter-like_ATP-bd"/>
</dbReference>